<proteinExistence type="predicted"/>
<reference evidence="1" key="1">
    <citation type="submission" date="2020-04" db="EMBL/GenBank/DDBJ databases">
        <authorList>
            <person name="Chiriac C."/>
            <person name="Salcher M."/>
            <person name="Ghai R."/>
            <person name="Kavagutti S V."/>
        </authorList>
    </citation>
    <scope>NUCLEOTIDE SEQUENCE</scope>
</reference>
<dbReference type="EMBL" id="LR796388">
    <property type="protein sequence ID" value="CAB4141216.1"/>
    <property type="molecule type" value="Genomic_DNA"/>
</dbReference>
<protein>
    <submittedName>
        <fullName evidence="1">Uncharacterized protein</fullName>
    </submittedName>
</protein>
<dbReference type="SUPFAM" id="SSF101852">
    <property type="entry name" value="Bacterial fluorinating enzyme, C-terminal domain"/>
    <property type="match status" value="1"/>
</dbReference>
<sequence>MQKLIHLVMDYASGDLACSEVVSALAAQISGEYHWHLTSVNSFDTVSTGFVTAQLSIPPMYLRPSETIVYSNCAPRKDLNIARKNNEGEGLLFATLNNGVNLFVVNSGYSLSFVRDEIKQLFSIKVSTGGSQFRSRDNFPAIIGKFTRGEFDFIGSRLEPTEVIPNIPTSVIGYVDSFGNLKTTIRDGDSILYQIEPGQRVDVTINGVTMTATASSGSFNVKEGDIAFSPGSSGGDKRYWEIFQRGGSAWHTYRKPRPGSEILIKL</sequence>
<dbReference type="Gene3D" id="2.40.30.90">
    <property type="entry name" value="Bacterial fluorinating enzyme like"/>
    <property type="match status" value="1"/>
</dbReference>
<evidence type="ECO:0000313" key="1">
    <source>
        <dbReference type="EMBL" id="CAB4141216.1"/>
    </source>
</evidence>
<organism evidence="1">
    <name type="scientific">uncultured Caudovirales phage</name>
    <dbReference type="NCBI Taxonomy" id="2100421"/>
    <lineage>
        <taxon>Viruses</taxon>
        <taxon>Duplodnaviria</taxon>
        <taxon>Heunggongvirae</taxon>
        <taxon>Uroviricota</taxon>
        <taxon>Caudoviricetes</taxon>
        <taxon>Peduoviridae</taxon>
        <taxon>Maltschvirus</taxon>
        <taxon>Maltschvirus maltsch</taxon>
    </lineage>
</organism>
<dbReference type="InterPro" id="IPR023227">
    <property type="entry name" value="SAM_OH_AdoTrfase_C_sf"/>
</dbReference>
<name>A0A6J5M7Z2_9CAUD</name>
<gene>
    <name evidence="1" type="ORF">UFOVP410_55</name>
</gene>
<accession>A0A6J5M7Z2</accession>